<evidence type="ECO:0000313" key="7">
    <source>
        <dbReference type="Proteomes" id="UP001589906"/>
    </source>
</evidence>
<accession>A0ABV6R588</accession>
<keyword evidence="2" id="KW-0645">Protease</keyword>
<dbReference type="InterPro" id="IPR011249">
    <property type="entry name" value="Metalloenz_LuxS/M16"/>
</dbReference>
<keyword evidence="2" id="KW-0482">Metalloprotease</keyword>
<evidence type="ECO:0000259" key="5">
    <source>
        <dbReference type="Pfam" id="PF05193"/>
    </source>
</evidence>
<feature type="signal peptide" evidence="3">
    <location>
        <begin position="1"/>
        <end position="26"/>
    </location>
</feature>
<dbReference type="Gene3D" id="3.30.830.10">
    <property type="entry name" value="Metalloenzyme, LuxS/M16 peptidase-like"/>
    <property type="match status" value="4"/>
</dbReference>
<reference evidence="6 7" key="1">
    <citation type="submission" date="2024-09" db="EMBL/GenBank/DDBJ databases">
        <authorList>
            <person name="Sun Q."/>
            <person name="Mori K."/>
        </authorList>
    </citation>
    <scope>NUCLEOTIDE SEQUENCE [LARGE SCALE GENOMIC DNA]</scope>
    <source>
        <strain evidence="6 7">NCAIM B.02621</strain>
    </source>
</reference>
<organism evidence="6 7">
    <name type="scientific">Brevundimonas balnearis</name>
    <dbReference type="NCBI Taxonomy" id="1572858"/>
    <lineage>
        <taxon>Bacteria</taxon>
        <taxon>Pseudomonadati</taxon>
        <taxon>Pseudomonadota</taxon>
        <taxon>Alphaproteobacteria</taxon>
        <taxon>Caulobacterales</taxon>
        <taxon>Caulobacteraceae</taxon>
        <taxon>Brevundimonas</taxon>
    </lineage>
</organism>
<feature type="chain" id="PRO_5047420198" evidence="3">
    <location>
        <begin position="27"/>
        <end position="943"/>
    </location>
</feature>
<feature type="domain" description="Peptidase M16 N-terminal" evidence="4">
    <location>
        <begin position="61"/>
        <end position="198"/>
    </location>
</feature>
<dbReference type="InterPro" id="IPR007863">
    <property type="entry name" value="Peptidase_M16_C"/>
</dbReference>
<dbReference type="Proteomes" id="UP001589906">
    <property type="component" value="Unassembled WGS sequence"/>
</dbReference>
<feature type="domain" description="Peptidase M16 N-terminal" evidence="4">
    <location>
        <begin position="523"/>
        <end position="637"/>
    </location>
</feature>
<keyword evidence="7" id="KW-1185">Reference proteome</keyword>
<evidence type="ECO:0000313" key="6">
    <source>
        <dbReference type="EMBL" id="MFC0634791.1"/>
    </source>
</evidence>
<keyword evidence="3" id="KW-0732">Signal</keyword>
<dbReference type="InterPro" id="IPR011765">
    <property type="entry name" value="Pept_M16_N"/>
</dbReference>
<evidence type="ECO:0000256" key="3">
    <source>
        <dbReference type="SAM" id="SignalP"/>
    </source>
</evidence>
<comment type="caution">
    <text evidence="6">The sequence shown here is derived from an EMBL/GenBank/DDBJ whole genome shotgun (WGS) entry which is preliminary data.</text>
</comment>
<evidence type="ECO:0000256" key="1">
    <source>
        <dbReference type="ARBA" id="ARBA00007261"/>
    </source>
</evidence>
<comment type="similarity">
    <text evidence="1">Belongs to the peptidase M16 family.</text>
</comment>
<dbReference type="InterPro" id="IPR050361">
    <property type="entry name" value="MPP/UQCRC_Complex"/>
</dbReference>
<proteinExistence type="inferred from homology"/>
<dbReference type="PANTHER" id="PTHR11851">
    <property type="entry name" value="METALLOPROTEASE"/>
    <property type="match status" value="1"/>
</dbReference>
<evidence type="ECO:0000259" key="4">
    <source>
        <dbReference type="Pfam" id="PF00675"/>
    </source>
</evidence>
<dbReference type="SUPFAM" id="SSF63411">
    <property type="entry name" value="LuxS/MPP-like metallohydrolase"/>
    <property type="match status" value="4"/>
</dbReference>
<dbReference type="EMBL" id="JBHLSW010000015">
    <property type="protein sequence ID" value="MFC0634791.1"/>
    <property type="molecule type" value="Genomic_DNA"/>
</dbReference>
<dbReference type="RefSeq" id="WP_376836867.1">
    <property type="nucleotide sequence ID" value="NZ_JBHLSW010000015.1"/>
</dbReference>
<dbReference type="Pfam" id="PF00675">
    <property type="entry name" value="Peptidase_M16"/>
    <property type="match status" value="2"/>
</dbReference>
<keyword evidence="2" id="KW-0378">Hydrolase</keyword>
<dbReference type="Pfam" id="PF05193">
    <property type="entry name" value="Peptidase_M16_C"/>
    <property type="match status" value="2"/>
</dbReference>
<feature type="domain" description="Peptidase M16 C-terminal" evidence="5">
    <location>
        <begin position="677"/>
        <end position="854"/>
    </location>
</feature>
<protein>
    <submittedName>
        <fullName evidence="6">M16 family metallopeptidase</fullName>
    </submittedName>
</protein>
<name>A0ABV6R588_9CAUL</name>
<gene>
    <name evidence="6" type="ORF">ACFFGE_13000</name>
</gene>
<sequence>MRLTAKSIAVAAALSVALPAGLPAWAQTAAPSSQVQAAAVADLIAGVDIPYETFTLDNGLRVIVHTDRSSPIVATSIWYNVGSKDEPAGRTGFAHLFEHLMFSGSENAPGSYISRLVGMGATDLNGTTWFDRTNYFQTVATPVLEQVLYLESDRMGHLLGALTQEQLDTQRGVVQNEKRQGDNQPYGLVQYARLEALFPEGHPYRHSTIGSMADLDAASMDDVRSWFIENYGPNNAVLVLAGDVDVATARELVERHFGSIPRGPANVPAQAAVPTLDAPVSRVMRDRVANVRIYRSWTGPGLTDADAVPLAVGAAVLGGLASSRLDNALVRGDQTAVSVSSSYQPFQRVGFFDVIVNVKPGEDPDAVAARVDEIMAQFLAEGPTADEVQRVATQQVAQRINGLESIGGFGGRATVLAEGALYADDPEFYKSQLRAYAEVTPDQVREVMNRWLSRPVFSLRVEPGEREAYVEAQAVPSGEQVAAAPADYTPTARPPLPGVGEIPDLDFPDVQRTTLSNGIPVIFSQAASTPTTRVAVEFDAGWAADPADRLGLQALMLEAMSENAGGLDAAELAEARERLGASISADASLDRTFVTLSALTPNLAPSLDLLAKVVREPDFIPSEVERLRAQQLSQIAAELSSPGGLGSRALWPALYGEGSAYGRPTSGLGETDHVQAVTLAEIQSFRDAWIRPDNAKIFVVSDRPLAEVTAALEAEFGDWRAPAAPRGQKAEASAAPAQPRIILIDRPQSPQSLILGGQVLGIDGDDDRLVLDAATEVLGTGFSSRINSDLRETRGWSYGARSSVNGLEGPMPYLINAPVQADRTGDSIASTIAVHQAFLGPQGVTPEELTRIIDAGSRRLAGQFATAQAVLGTLRSNDLYGRSDTYWEEAGARYRGLTAEALDAAARQAYDPSRFVWVVVGDAEVVRPQLEQLGLPVEVRSNR</sequence>
<evidence type="ECO:0000256" key="2">
    <source>
        <dbReference type="ARBA" id="ARBA00023049"/>
    </source>
</evidence>
<dbReference type="PANTHER" id="PTHR11851:SF49">
    <property type="entry name" value="MITOCHONDRIAL-PROCESSING PEPTIDASE SUBUNIT ALPHA"/>
    <property type="match status" value="1"/>
</dbReference>
<feature type="domain" description="Peptidase M16 C-terminal" evidence="5">
    <location>
        <begin position="219"/>
        <end position="394"/>
    </location>
</feature>